<proteinExistence type="predicted"/>
<sequence length="184" mass="20637">MLWTKRDLVTLLKLAQDIDHLHLPVVTVIANACTGMMSVRTTSRGSAMESHLQKTTKQVKCFIDTADSHIFDSVNLLDVCKIKPAKQTVQLATKTHTGEKIGEVKIIVCIPDIETTTTAFYLTEQNTVVEPAARQTNFRQKEWHTDYNLNPQTMSCAPDVQLDKLDHAVPAKYRDSQDLLNKAS</sequence>
<evidence type="ECO:0000313" key="1">
    <source>
        <dbReference type="EMBL" id="KAJ8884964.1"/>
    </source>
</evidence>
<keyword evidence="2" id="KW-1185">Reference proteome</keyword>
<name>A0ABQ9HLC8_9NEOP</name>
<organism evidence="1 2">
    <name type="scientific">Dryococelus australis</name>
    <dbReference type="NCBI Taxonomy" id="614101"/>
    <lineage>
        <taxon>Eukaryota</taxon>
        <taxon>Metazoa</taxon>
        <taxon>Ecdysozoa</taxon>
        <taxon>Arthropoda</taxon>
        <taxon>Hexapoda</taxon>
        <taxon>Insecta</taxon>
        <taxon>Pterygota</taxon>
        <taxon>Neoptera</taxon>
        <taxon>Polyneoptera</taxon>
        <taxon>Phasmatodea</taxon>
        <taxon>Verophasmatodea</taxon>
        <taxon>Anareolatae</taxon>
        <taxon>Phasmatidae</taxon>
        <taxon>Eurycanthinae</taxon>
        <taxon>Dryococelus</taxon>
    </lineage>
</organism>
<protein>
    <submittedName>
        <fullName evidence="1">Uncharacterized protein</fullName>
    </submittedName>
</protein>
<dbReference type="EMBL" id="JARBHB010000004">
    <property type="protein sequence ID" value="KAJ8884964.1"/>
    <property type="molecule type" value="Genomic_DNA"/>
</dbReference>
<evidence type="ECO:0000313" key="2">
    <source>
        <dbReference type="Proteomes" id="UP001159363"/>
    </source>
</evidence>
<accession>A0ABQ9HLC8</accession>
<comment type="caution">
    <text evidence="1">The sequence shown here is derived from an EMBL/GenBank/DDBJ whole genome shotgun (WGS) entry which is preliminary data.</text>
</comment>
<gene>
    <name evidence="1" type="ORF">PR048_011160</name>
</gene>
<dbReference type="Proteomes" id="UP001159363">
    <property type="component" value="Chromosome X"/>
</dbReference>
<reference evidence="1 2" key="1">
    <citation type="submission" date="2023-02" db="EMBL/GenBank/DDBJ databases">
        <title>LHISI_Scaffold_Assembly.</title>
        <authorList>
            <person name="Stuart O.P."/>
            <person name="Cleave R."/>
            <person name="Magrath M.J.L."/>
            <person name="Mikheyev A.S."/>
        </authorList>
    </citation>
    <scope>NUCLEOTIDE SEQUENCE [LARGE SCALE GENOMIC DNA]</scope>
    <source>
        <strain evidence="1">Daus_M_001</strain>
        <tissue evidence="1">Leg muscle</tissue>
    </source>
</reference>